<dbReference type="PROSITE" id="PS50850">
    <property type="entry name" value="MFS"/>
    <property type="match status" value="1"/>
</dbReference>
<dbReference type="SUPFAM" id="SSF103473">
    <property type="entry name" value="MFS general substrate transporter"/>
    <property type="match status" value="1"/>
</dbReference>
<keyword evidence="4 6" id="KW-1133">Transmembrane helix</keyword>
<feature type="transmembrane region" description="Helical" evidence="6">
    <location>
        <begin position="161"/>
        <end position="183"/>
    </location>
</feature>
<keyword evidence="3 6" id="KW-0812">Transmembrane</keyword>
<feature type="domain" description="Major facilitator superfamily (MFS) profile" evidence="7">
    <location>
        <begin position="30"/>
        <end position="483"/>
    </location>
</feature>
<sequence>MGKTSGMIHKMWKENAGIETEIEFKKRWFSVLVIYVTIFLMTLGFGITLTGVWPYLDKLDPHAGKTFYGIILAVSPLSQMIASPLVGWWTNKQKSSRVPLICTMILFAFASIMYATLEAFTSHHKYWMLIARILIGISSANIAICRAYLSAATTVKERTTAVSLGSLAQVLGFVVGPAMQAALTPLGDKGRPILGGKVSLDMYTAPGWVNALLALINIVILLPCVFEEKPIAAKEAMVAQGKESEKAAVDAIPLDYIAAWTLIVAFFAIVLNFVLLETLGTPLMMDQFALTKQESLKYISILMAIGAVISCISFVTIGPLCKRFDERKIMIWGGFFLMVIGRFFFIPWGSAPPSLKYSNVTIDPSLLSNLTESVGCPVESQKWCATTNALTTEQFILGYVCTAIGYPIGATLIQTILSKVLGPRPQGVWMGLFTGSGGFSRVIGPVLLSYLYTHFGIIWTFCSLGTFMAITVIWLLSLKHRLVPAVYNTDDIHLTKV</sequence>
<dbReference type="GO" id="GO:0005765">
    <property type="term" value="C:lysosomal membrane"/>
    <property type="evidence" value="ECO:0007669"/>
    <property type="project" value="TreeGrafter"/>
</dbReference>
<evidence type="ECO:0000256" key="1">
    <source>
        <dbReference type="ARBA" id="ARBA00004127"/>
    </source>
</evidence>
<accession>A0A336LET2</accession>
<feature type="transmembrane region" description="Helical" evidence="6">
    <location>
        <begin position="296"/>
        <end position="317"/>
    </location>
</feature>
<feature type="transmembrane region" description="Helical" evidence="6">
    <location>
        <begin position="457"/>
        <end position="476"/>
    </location>
</feature>
<feature type="transmembrane region" description="Helical" evidence="6">
    <location>
        <begin position="98"/>
        <end position="117"/>
    </location>
</feature>
<feature type="transmembrane region" description="Helical" evidence="6">
    <location>
        <begin position="67"/>
        <end position="86"/>
    </location>
</feature>
<evidence type="ECO:0000256" key="6">
    <source>
        <dbReference type="SAM" id="Phobius"/>
    </source>
</evidence>
<protein>
    <submittedName>
        <fullName evidence="8">CSON008035 protein</fullName>
    </submittedName>
</protein>
<dbReference type="VEuPathDB" id="VectorBase:CSON008035"/>
<evidence type="ECO:0000313" key="9">
    <source>
        <dbReference type="EMBL" id="SSX34455.1"/>
    </source>
</evidence>
<dbReference type="OMA" id="GTKMGWL"/>
<evidence type="ECO:0000256" key="5">
    <source>
        <dbReference type="ARBA" id="ARBA00023136"/>
    </source>
</evidence>
<reference evidence="8" key="1">
    <citation type="submission" date="2018-04" db="EMBL/GenBank/DDBJ databases">
        <authorList>
            <person name="Go L.Y."/>
            <person name="Mitchell J.A."/>
        </authorList>
    </citation>
    <scope>NUCLEOTIDE SEQUENCE</scope>
    <source>
        <tissue evidence="8">Whole organism</tissue>
    </source>
</reference>
<feature type="transmembrane region" description="Helical" evidence="6">
    <location>
        <begin position="396"/>
        <end position="417"/>
    </location>
</feature>
<feature type="transmembrane region" description="Helical" evidence="6">
    <location>
        <begin position="129"/>
        <end position="149"/>
    </location>
</feature>
<dbReference type="PANTHER" id="PTHR23510:SF3">
    <property type="entry name" value="MAJOR FACILITATOR SUPERFAMILY DOMAIN-CONTAINING PROTEIN 8"/>
    <property type="match status" value="1"/>
</dbReference>
<dbReference type="GO" id="GO:0022857">
    <property type="term" value="F:transmembrane transporter activity"/>
    <property type="evidence" value="ECO:0007669"/>
    <property type="project" value="InterPro"/>
</dbReference>
<feature type="transmembrane region" description="Helical" evidence="6">
    <location>
        <begin position="329"/>
        <end position="348"/>
    </location>
</feature>
<comment type="subcellular location">
    <subcellularLocation>
        <location evidence="1">Endomembrane system</location>
        <topology evidence="1">Multi-pass membrane protein</topology>
    </subcellularLocation>
</comment>
<dbReference type="Gene3D" id="1.20.1250.20">
    <property type="entry name" value="MFS general substrate transporter like domains"/>
    <property type="match status" value="1"/>
</dbReference>
<dbReference type="CDD" id="cd17326">
    <property type="entry name" value="MFS_MFSD8"/>
    <property type="match status" value="1"/>
</dbReference>
<keyword evidence="2" id="KW-0813">Transport</keyword>
<organism evidence="8">
    <name type="scientific">Culicoides sonorensis</name>
    <name type="common">Biting midge</name>
    <dbReference type="NCBI Taxonomy" id="179676"/>
    <lineage>
        <taxon>Eukaryota</taxon>
        <taxon>Metazoa</taxon>
        <taxon>Ecdysozoa</taxon>
        <taxon>Arthropoda</taxon>
        <taxon>Hexapoda</taxon>
        <taxon>Insecta</taxon>
        <taxon>Pterygota</taxon>
        <taxon>Neoptera</taxon>
        <taxon>Endopterygota</taxon>
        <taxon>Diptera</taxon>
        <taxon>Nematocera</taxon>
        <taxon>Chironomoidea</taxon>
        <taxon>Ceratopogonidae</taxon>
        <taxon>Ceratopogoninae</taxon>
        <taxon>Culicoides</taxon>
        <taxon>Monoculicoides</taxon>
    </lineage>
</organism>
<evidence type="ECO:0000256" key="3">
    <source>
        <dbReference type="ARBA" id="ARBA00022692"/>
    </source>
</evidence>
<dbReference type="PANTHER" id="PTHR23510">
    <property type="entry name" value="INNER MEMBRANE TRANSPORT PROTEIN YAJR"/>
    <property type="match status" value="1"/>
</dbReference>
<evidence type="ECO:0000259" key="7">
    <source>
        <dbReference type="PROSITE" id="PS50850"/>
    </source>
</evidence>
<name>A0A336LET2_CULSO</name>
<feature type="transmembrane region" description="Helical" evidence="6">
    <location>
        <begin position="429"/>
        <end position="451"/>
    </location>
</feature>
<evidence type="ECO:0000256" key="4">
    <source>
        <dbReference type="ARBA" id="ARBA00022989"/>
    </source>
</evidence>
<dbReference type="EMBL" id="UFQT01003028">
    <property type="protein sequence ID" value="SSX34455.1"/>
    <property type="molecule type" value="Genomic_DNA"/>
</dbReference>
<feature type="transmembrane region" description="Helical" evidence="6">
    <location>
        <begin position="203"/>
        <end position="226"/>
    </location>
</feature>
<keyword evidence="5 6" id="KW-0472">Membrane</keyword>
<evidence type="ECO:0000256" key="2">
    <source>
        <dbReference type="ARBA" id="ARBA00022448"/>
    </source>
</evidence>
<feature type="transmembrane region" description="Helical" evidence="6">
    <location>
        <begin position="256"/>
        <end position="276"/>
    </location>
</feature>
<dbReference type="AlphaFoldDB" id="A0A336LET2"/>
<feature type="transmembrane region" description="Helical" evidence="6">
    <location>
        <begin position="32"/>
        <end position="55"/>
    </location>
</feature>
<gene>
    <name evidence="8" type="primary">CSON008035</name>
</gene>
<dbReference type="Pfam" id="PF07690">
    <property type="entry name" value="MFS_1"/>
    <property type="match status" value="2"/>
</dbReference>
<dbReference type="EMBL" id="UFQS01003028">
    <property type="protein sequence ID" value="SSX15075.1"/>
    <property type="molecule type" value="Genomic_DNA"/>
</dbReference>
<dbReference type="InterPro" id="IPR020846">
    <property type="entry name" value="MFS_dom"/>
</dbReference>
<dbReference type="GO" id="GO:0012505">
    <property type="term" value="C:endomembrane system"/>
    <property type="evidence" value="ECO:0007669"/>
    <property type="project" value="UniProtKB-SubCell"/>
</dbReference>
<evidence type="ECO:0000313" key="8">
    <source>
        <dbReference type="EMBL" id="SSX15075.1"/>
    </source>
</evidence>
<dbReference type="InterPro" id="IPR036259">
    <property type="entry name" value="MFS_trans_sf"/>
</dbReference>
<dbReference type="InterPro" id="IPR051068">
    <property type="entry name" value="MFS_Domain-Containing_Protein"/>
</dbReference>
<dbReference type="InterPro" id="IPR011701">
    <property type="entry name" value="MFS"/>
</dbReference>
<proteinExistence type="predicted"/>
<reference evidence="9" key="2">
    <citation type="submission" date="2018-07" db="EMBL/GenBank/DDBJ databases">
        <authorList>
            <person name="Quirk P.G."/>
            <person name="Krulwich T.A."/>
        </authorList>
    </citation>
    <scope>NUCLEOTIDE SEQUENCE</scope>
</reference>